<dbReference type="Pfam" id="PF10002">
    <property type="entry name" value="DUF2243"/>
    <property type="match status" value="1"/>
</dbReference>
<proteinExistence type="predicted"/>
<evidence type="ECO:0000313" key="2">
    <source>
        <dbReference type="EMBL" id="MBP1970494.1"/>
    </source>
</evidence>
<comment type="caution">
    <text evidence="2">The sequence shown here is derived from an EMBL/GenBank/DDBJ whole genome shotgun (WGS) entry which is preliminary data.</text>
</comment>
<accession>A0ABS4IKF6</accession>
<keyword evidence="1" id="KW-1133">Transmembrane helix</keyword>
<feature type="transmembrane region" description="Helical" evidence="1">
    <location>
        <begin position="132"/>
        <end position="150"/>
    </location>
</feature>
<evidence type="ECO:0000256" key="1">
    <source>
        <dbReference type="SAM" id="Phobius"/>
    </source>
</evidence>
<feature type="transmembrane region" description="Helical" evidence="1">
    <location>
        <begin position="62"/>
        <end position="81"/>
    </location>
</feature>
<reference evidence="2 3" key="1">
    <citation type="submission" date="2021-03" db="EMBL/GenBank/DDBJ databases">
        <title>Genomic Encyclopedia of Type Strains, Phase IV (KMG-IV): sequencing the most valuable type-strain genomes for metagenomic binning, comparative biology and taxonomic classification.</title>
        <authorList>
            <person name="Goeker M."/>
        </authorList>
    </citation>
    <scope>NUCLEOTIDE SEQUENCE [LARGE SCALE GENOMIC DNA]</scope>
    <source>
        <strain evidence="2 3">DSM 25609</strain>
    </source>
</reference>
<dbReference type="Proteomes" id="UP001519345">
    <property type="component" value="Unassembled WGS sequence"/>
</dbReference>
<keyword evidence="1" id="KW-0812">Transmembrane</keyword>
<dbReference type="EMBL" id="JAGGKX010000014">
    <property type="protein sequence ID" value="MBP1970494.1"/>
    <property type="molecule type" value="Genomic_DNA"/>
</dbReference>
<organism evidence="2 3">
    <name type="scientific">Virgibacillus natechei</name>
    <dbReference type="NCBI Taxonomy" id="1216297"/>
    <lineage>
        <taxon>Bacteria</taxon>
        <taxon>Bacillati</taxon>
        <taxon>Bacillota</taxon>
        <taxon>Bacilli</taxon>
        <taxon>Bacillales</taxon>
        <taxon>Bacillaceae</taxon>
        <taxon>Virgibacillus</taxon>
    </lineage>
</organism>
<keyword evidence="1" id="KW-0472">Membrane</keyword>
<sequence>MSEDNYTDSLQVKYSSRNLWSGILFGIGLAAFLDEVIFHQLLNWHYFYDGSTTQIGLLSDGFFHAFSWFATVGSLFIVADLRSRAGWWAKRWIGGALIGLGGFNLYDGIVQHKIMRIHQVRNDTGNLLMYDIGWNMVAAIILIAGIIVVVQTGKKMKGNRS</sequence>
<feature type="transmembrane region" description="Helical" evidence="1">
    <location>
        <begin position="93"/>
        <end position="112"/>
    </location>
</feature>
<gene>
    <name evidence="2" type="ORF">J2Z83_002615</name>
</gene>
<keyword evidence="3" id="KW-1185">Reference proteome</keyword>
<feature type="transmembrane region" description="Helical" evidence="1">
    <location>
        <begin position="19"/>
        <end position="42"/>
    </location>
</feature>
<protein>
    <submittedName>
        <fullName evidence="2">Membrane protein</fullName>
    </submittedName>
</protein>
<dbReference type="InterPro" id="IPR018719">
    <property type="entry name" value="DUF2243_membrane"/>
</dbReference>
<evidence type="ECO:0000313" key="3">
    <source>
        <dbReference type="Proteomes" id="UP001519345"/>
    </source>
</evidence>
<name>A0ABS4IKF6_9BACI</name>